<proteinExistence type="predicted"/>
<feature type="transmembrane region" description="Helical" evidence="2">
    <location>
        <begin position="15"/>
        <end position="41"/>
    </location>
</feature>
<dbReference type="Gene3D" id="3.30.40.10">
    <property type="entry name" value="Zinc/RING finger domain, C3HC4 (zinc finger)"/>
    <property type="match status" value="1"/>
</dbReference>
<dbReference type="PANTHER" id="PTHR47662:SF2">
    <property type="entry name" value="RING-H2 FINGER PROTEIN ATL57-LIKE"/>
    <property type="match status" value="1"/>
</dbReference>
<protein>
    <submittedName>
        <fullName evidence="5">E3 ubiquitin-protein ligase</fullName>
    </submittedName>
</protein>
<reference evidence="6" key="2">
    <citation type="submission" date="2024-07" db="EMBL/GenBank/DDBJ databases">
        <title>Two chromosome-level genome assemblies of Korean endemic species Abeliophyllum distichum and Forsythia ovata (Oleaceae).</title>
        <authorList>
            <person name="Jang H."/>
        </authorList>
    </citation>
    <scope>NUCLEOTIDE SEQUENCE [LARGE SCALE GENOMIC DNA]</scope>
</reference>
<dbReference type="AlphaFoldDB" id="A0ABD1PVU1"/>
<dbReference type="Pfam" id="PF13639">
    <property type="entry name" value="zf-RING_2"/>
    <property type="match status" value="1"/>
</dbReference>
<dbReference type="Proteomes" id="UP001604277">
    <property type="component" value="Unassembled WGS sequence"/>
</dbReference>
<dbReference type="PROSITE" id="PS50089">
    <property type="entry name" value="ZF_RING_2"/>
    <property type="match status" value="1"/>
</dbReference>
<dbReference type="EMBL" id="JBFOLJ010000017">
    <property type="protein sequence ID" value="KAL2468051.1"/>
    <property type="molecule type" value="Genomic_DNA"/>
</dbReference>
<name>A0ABD1PVU1_9LAMI</name>
<dbReference type="GO" id="GO:0008270">
    <property type="term" value="F:zinc ion binding"/>
    <property type="evidence" value="ECO:0007669"/>
    <property type="project" value="UniProtKB-KW"/>
</dbReference>
<keyword evidence="6" id="KW-1185">Reference proteome</keyword>
<keyword evidence="1" id="KW-0863">Zinc-finger</keyword>
<evidence type="ECO:0000313" key="4">
    <source>
        <dbReference type="EMBL" id="KAL2467985.1"/>
    </source>
</evidence>
<organism evidence="5 6">
    <name type="scientific">Forsythia ovata</name>
    <dbReference type="NCBI Taxonomy" id="205694"/>
    <lineage>
        <taxon>Eukaryota</taxon>
        <taxon>Viridiplantae</taxon>
        <taxon>Streptophyta</taxon>
        <taxon>Embryophyta</taxon>
        <taxon>Tracheophyta</taxon>
        <taxon>Spermatophyta</taxon>
        <taxon>Magnoliopsida</taxon>
        <taxon>eudicotyledons</taxon>
        <taxon>Gunneridae</taxon>
        <taxon>Pentapetalae</taxon>
        <taxon>asterids</taxon>
        <taxon>lamiids</taxon>
        <taxon>Lamiales</taxon>
        <taxon>Oleaceae</taxon>
        <taxon>Forsythieae</taxon>
        <taxon>Forsythia</taxon>
    </lineage>
</organism>
<keyword evidence="2" id="KW-1133">Transmembrane helix</keyword>
<feature type="domain" description="RING-type" evidence="3">
    <location>
        <begin position="77"/>
        <end position="119"/>
    </location>
</feature>
<dbReference type="SMART" id="SM00184">
    <property type="entry name" value="RING"/>
    <property type="match status" value="1"/>
</dbReference>
<evidence type="ECO:0000259" key="3">
    <source>
        <dbReference type="PROSITE" id="PS50089"/>
    </source>
</evidence>
<dbReference type="InterPro" id="IPR001841">
    <property type="entry name" value="Znf_RING"/>
</dbReference>
<keyword evidence="2" id="KW-0812">Transmembrane</keyword>
<dbReference type="InterPro" id="IPR013083">
    <property type="entry name" value="Znf_RING/FYVE/PHD"/>
</dbReference>
<dbReference type="CDD" id="cd16454">
    <property type="entry name" value="RING-H2_PA-TM-RING"/>
    <property type="match status" value="1"/>
</dbReference>
<sequence>MGALTKFFSHLHKMVASYFLTVLPEIIRLIILAIFVLWKFYRLVSSNYKYMSMINKKSSKFVYRRNHGHLKSDFQECAICLSEFVEGEKGRELECKHMFHRHCVEKWLQEYKATCPLCRNSIVSEEILAEYHRVKDEQNNSIIEKELALILLSVMHGGTCHGF</sequence>
<dbReference type="SUPFAM" id="SSF57850">
    <property type="entry name" value="RING/U-box"/>
    <property type="match status" value="1"/>
</dbReference>
<reference evidence="5" key="1">
    <citation type="submission" date="2024-07" db="EMBL/GenBank/DDBJ databases">
        <title>Two chromosome-level genome assemblies of Korean endemic species Abeliophyllum distichum and Forsythia ovata (Oleaceae).</title>
        <authorList>
            <person name="Mun J.H."/>
        </authorList>
    </citation>
    <scope>NUCLEOTIDE SEQUENCE</scope>
    <source>
        <strain evidence="5">KNKB202402200001</strain>
        <tissue evidence="5">Leaf</tissue>
    </source>
</reference>
<dbReference type="FunFam" id="3.30.40.10:FF:000388">
    <property type="entry name" value="Putative RING zinc finger domain superfamily protein"/>
    <property type="match status" value="1"/>
</dbReference>
<gene>
    <name evidence="4" type="ORF">Fot_51510</name>
    <name evidence="5" type="ORF">Fot_51576</name>
</gene>
<evidence type="ECO:0000313" key="6">
    <source>
        <dbReference type="Proteomes" id="UP001604277"/>
    </source>
</evidence>
<accession>A0ABD1PVU1</accession>
<evidence type="ECO:0000256" key="2">
    <source>
        <dbReference type="SAM" id="Phobius"/>
    </source>
</evidence>
<keyword evidence="1" id="KW-0479">Metal-binding</keyword>
<dbReference type="EMBL" id="JBFOLJ010000017">
    <property type="protein sequence ID" value="KAL2467985.1"/>
    <property type="molecule type" value="Genomic_DNA"/>
</dbReference>
<dbReference type="PANTHER" id="PTHR47662">
    <property type="entry name" value="RING-TYPE DOMAIN-CONTAINING PROTEIN"/>
    <property type="match status" value="1"/>
</dbReference>
<evidence type="ECO:0000313" key="5">
    <source>
        <dbReference type="EMBL" id="KAL2468051.1"/>
    </source>
</evidence>
<comment type="caution">
    <text evidence="5">The sequence shown here is derived from an EMBL/GenBank/DDBJ whole genome shotgun (WGS) entry which is preliminary data.</text>
</comment>
<evidence type="ECO:0000256" key="1">
    <source>
        <dbReference type="PROSITE-ProRule" id="PRU00175"/>
    </source>
</evidence>
<keyword evidence="2" id="KW-0472">Membrane</keyword>
<keyword evidence="1" id="KW-0862">Zinc</keyword>